<dbReference type="Gene3D" id="3.30.457.10">
    <property type="entry name" value="Copper amine oxidase-like, N-terminal domain"/>
    <property type="match status" value="1"/>
</dbReference>
<dbReference type="InterPro" id="IPR012854">
    <property type="entry name" value="Cu_amine_oxidase-like_N"/>
</dbReference>
<proteinExistence type="predicted"/>
<protein>
    <recommendedName>
        <fullName evidence="1">Copper amine oxidase-like N-terminal domain-containing protein</fullName>
    </recommendedName>
</protein>
<name>A0ABV2EZJ1_9BACL</name>
<keyword evidence="3" id="KW-1185">Reference proteome</keyword>
<organism evidence="2 3">
    <name type="scientific">Paenibacillus favisporus</name>
    <dbReference type="NCBI Taxonomy" id="221028"/>
    <lineage>
        <taxon>Bacteria</taxon>
        <taxon>Bacillati</taxon>
        <taxon>Bacillota</taxon>
        <taxon>Bacilli</taxon>
        <taxon>Bacillales</taxon>
        <taxon>Paenibacillaceae</taxon>
        <taxon>Paenibacillus</taxon>
    </lineage>
</organism>
<evidence type="ECO:0000313" key="3">
    <source>
        <dbReference type="Proteomes" id="UP001549098"/>
    </source>
</evidence>
<reference evidence="2 3" key="1">
    <citation type="submission" date="2024-06" db="EMBL/GenBank/DDBJ databases">
        <title>Genomic Encyclopedia of Type Strains, Phase IV (KMG-IV): sequencing the most valuable type-strain genomes for metagenomic binning, comparative biology and taxonomic classification.</title>
        <authorList>
            <person name="Goeker M."/>
        </authorList>
    </citation>
    <scope>NUCLEOTIDE SEQUENCE [LARGE SCALE GENOMIC DNA]</scope>
    <source>
        <strain evidence="2 3">DSM 17253</strain>
    </source>
</reference>
<accession>A0ABV2EZJ1</accession>
<dbReference type="Pfam" id="PF07833">
    <property type="entry name" value="Cu_amine_oxidN1"/>
    <property type="match status" value="1"/>
</dbReference>
<comment type="caution">
    <text evidence="2">The sequence shown here is derived from an EMBL/GenBank/DDBJ whole genome shotgun (WGS) entry which is preliminary data.</text>
</comment>
<feature type="domain" description="Copper amine oxidase-like N-terminal" evidence="1">
    <location>
        <begin position="292"/>
        <end position="396"/>
    </location>
</feature>
<dbReference type="InterPro" id="IPR036582">
    <property type="entry name" value="Mao_N_sf"/>
</dbReference>
<dbReference type="EMBL" id="JBEPLV010000001">
    <property type="protein sequence ID" value="MET3544921.1"/>
    <property type="molecule type" value="Genomic_DNA"/>
</dbReference>
<evidence type="ECO:0000259" key="1">
    <source>
        <dbReference type="Pfam" id="PF07833"/>
    </source>
</evidence>
<evidence type="ECO:0000313" key="2">
    <source>
        <dbReference type="EMBL" id="MET3544921.1"/>
    </source>
</evidence>
<dbReference type="RefSeq" id="WP_354495546.1">
    <property type="nucleotide sequence ID" value="NZ_JBEPLV010000001.1"/>
</dbReference>
<sequence>MKMKQFYMFTLVVLLTVGVPVWSGGNSWEAEAVASTAANEPPAAENDIVTVPASSAQPAAIQADNVRRVQMSHADLEWVPLFASRAADQSAITKTAGFVNRLLKNAKPSTEQLVGEDAFFATSVDVMLTDGTDIYLQFKDSKHVLIHIGEDKYIAQDATALKDFYELLAVSPQTDISTLKPVIGQTVRITGNDASNYEGTVRIFIETSGSSGGYMTAKGVDYPSKRALLVHTAPYSEARYDFQFTMPAYGEAIDGTFKPIAPGTYDLYIDTGSRTTIRSVMVAPAAAPTLAINGVTVNDPALAPIVSNGVMLLPMRALAESFGWYVRWDAAYKAAFVSTQPDTQGINLGKGAALSLWVNGKKLTGANAKPVIVKGRVYLPLRATAEAFGFQLTWTPSVRGALLVFMPQLLDEGVYAGEAKKLAAAKLLNGYVKAMNGRDAAALGRLFVKNGTPAQSFEIIGQRFITGVRSVTFEDRPGGALLAYVTFSYLFDQHGNKSGTTGIVFMQENGEWKIADVD</sequence>
<dbReference type="Proteomes" id="UP001549098">
    <property type="component" value="Unassembled WGS sequence"/>
</dbReference>
<gene>
    <name evidence="2" type="ORF">ABID47_001515</name>
</gene>
<dbReference type="SUPFAM" id="SSF55383">
    <property type="entry name" value="Copper amine oxidase, domain N"/>
    <property type="match status" value="1"/>
</dbReference>